<protein>
    <submittedName>
        <fullName evidence="1">Uncharacterized protein</fullName>
    </submittedName>
</protein>
<reference evidence="1 2" key="1">
    <citation type="journal article" date="2019" name="Commun. Biol.">
        <title>The bagworm genome reveals a unique fibroin gene that provides high tensile strength.</title>
        <authorList>
            <person name="Kono N."/>
            <person name="Nakamura H."/>
            <person name="Ohtoshi R."/>
            <person name="Tomita M."/>
            <person name="Numata K."/>
            <person name="Arakawa K."/>
        </authorList>
    </citation>
    <scope>NUCLEOTIDE SEQUENCE [LARGE SCALE GENOMIC DNA]</scope>
</reference>
<organism evidence="1 2">
    <name type="scientific">Eumeta variegata</name>
    <name type="common">Bagworm moth</name>
    <name type="synonym">Eumeta japonica</name>
    <dbReference type="NCBI Taxonomy" id="151549"/>
    <lineage>
        <taxon>Eukaryota</taxon>
        <taxon>Metazoa</taxon>
        <taxon>Ecdysozoa</taxon>
        <taxon>Arthropoda</taxon>
        <taxon>Hexapoda</taxon>
        <taxon>Insecta</taxon>
        <taxon>Pterygota</taxon>
        <taxon>Neoptera</taxon>
        <taxon>Endopterygota</taxon>
        <taxon>Lepidoptera</taxon>
        <taxon>Glossata</taxon>
        <taxon>Ditrysia</taxon>
        <taxon>Tineoidea</taxon>
        <taxon>Psychidae</taxon>
        <taxon>Oiketicinae</taxon>
        <taxon>Eumeta</taxon>
    </lineage>
</organism>
<dbReference type="Proteomes" id="UP000299102">
    <property type="component" value="Unassembled WGS sequence"/>
</dbReference>
<dbReference type="AlphaFoldDB" id="A0A4C1TV82"/>
<gene>
    <name evidence="1" type="ORF">EVAR_7903_1</name>
</gene>
<evidence type="ECO:0000313" key="1">
    <source>
        <dbReference type="EMBL" id="GBP17910.1"/>
    </source>
</evidence>
<comment type="caution">
    <text evidence="1">The sequence shown here is derived from an EMBL/GenBank/DDBJ whole genome shotgun (WGS) entry which is preliminary data.</text>
</comment>
<proteinExistence type="predicted"/>
<sequence length="104" mass="11349">MLKQFGGVSFTDSKTAFFAIHIQRKNTFDTLPRVCHPATPAEMKESVLEGESGCQLMVYEWPIRGVTGARACRVLPRDAPLTPAASHCGAPCVSFRNPTKLALD</sequence>
<evidence type="ECO:0000313" key="2">
    <source>
        <dbReference type="Proteomes" id="UP000299102"/>
    </source>
</evidence>
<name>A0A4C1TV82_EUMVA</name>
<accession>A0A4C1TV82</accession>
<dbReference type="EMBL" id="BGZK01000091">
    <property type="protein sequence ID" value="GBP17910.1"/>
    <property type="molecule type" value="Genomic_DNA"/>
</dbReference>
<keyword evidence="2" id="KW-1185">Reference proteome</keyword>